<protein>
    <submittedName>
        <fullName evidence="2">Uncharacterized protein</fullName>
    </submittedName>
</protein>
<keyword evidence="3" id="KW-1185">Reference proteome</keyword>
<evidence type="ECO:0000313" key="3">
    <source>
        <dbReference type="Proteomes" id="UP000198609"/>
    </source>
</evidence>
<dbReference type="EMBL" id="FNST01000002">
    <property type="protein sequence ID" value="SEB60704.1"/>
    <property type="molecule type" value="Genomic_DNA"/>
</dbReference>
<proteinExistence type="predicted"/>
<evidence type="ECO:0000256" key="1">
    <source>
        <dbReference type="SAM" id="MobiDB-lite"/>
    </source>
</evidence>
<sequence length="146" mass="15234">MQSPELRRWGVVFADQQVEIVDGDEDVRSWLRAVLLGEEGDDQGPDGVERSGANQPQAAGARQIQGEGLAILGADDPPLFRQRGPGRPLYWCCDASRVRTRVGRVGGVGKVGLVVGDAEGADYGGDGEVLASAATGAVAHAAPPPY</sequence>
<evidence type="ECO:0000313" key="2">
    <source>
        <dbReference type="EMBL" id="SEB60704.1"/>
    </source>
</evidence>
<name>A0A1H4KQ95_STRMJ</name>
<dbReference type="Proteomes" id="UP000198609">
    <property type="component" value="Unassembled WGS sequence"/>
</dbReference>
<dbReference type="AlphaFoldDB" id="A0A1H4KQ95"/>
<gene>
    <name evidence="2" type="ORF">SAMN04490356_0901</name>
</gene>
<accession>A0A1H4KQ95</accession>
<organism evidence="2 3">
    <name type="scientific">Streptomyces melanosporofaciens</name>
    <dbReference type="NCBI Taxonomy" id="67327"/>
    <lineage>
        <taxon>Bacteria</taxon>
        <taxon>Bacillati</taxon>
        <taxon>Actinomycetota</taxon>
        <taxon>Actinomycetes</taxon>
        <taxon>Kitasatosporales</taxon>
        <taxon>Streptomycetaceae</taxon>
        <taxon>Streptomyces</taxon>
        <taxon>Streptomyces violaceusniger group</taxon>
    </lineage>
</organism>
<feature type="region of interest" description="Disordered" evidence="1">
    <location>
        <begin position="38"/>
        <end position="60"/>
    </location>
</feature>
<reference evidence="3" key="1">
    <citation type="submission" date="2016-10" db="EMBL/GenBank/DDBJ databases">
        <authorList>
            <person name="Varghese N."/>
            <person name="Submissions S."/>
        </authorList>
    </citation>
    <scope>NUCLEOTIDE SEQUENCE [LARGE SCALE GENOMIC DNA]</scope>
    <source>
        <strain evidence="3">DSM 40318</strain>
    </source>
</reference>